<gene>
    <name evidence="2" type="ORF">CLV40_10650</name>
</gene>
<comment type="caution">
    <text evidence="2">The sequence shown here is derived from an EMBL/GenBank/DDBJ whole genome shotgun (WGS) entry which is preliminary data.</text>
</comment>
<dbReference type="AlphaFoldDB" id="A0A2S6GRI7"/>
<protein>
    <recommendedName>
        <fullName evidence="4">PE family protein</fullName>
    </recommendedName>
</protein>
<evidence type="ECO:0000256" key="1">
    <source>
        <dbReference type="SAM" id="MobiDB-lite"/>
    </source>
</evidence>
<sequence>MFLADGGGGSSAPAGPAYAGTQTLRIEPSAIPGALAAFREAHDRVAKKVAALDGLQVPRWANDPVSGETATQFTERTNGGGVDSAIACLRGYETQLQNAITALEKAEQGYTATEGTNSAMWGKHHHS</sequence>
<keyword evidence="3" id="KW-1185">Reference proteome</keyword>
<evidence type="ECO:0008006" key="4">
    <source>
        <dbReference type="Google" id="ProtNLM"/>
    </source>
</evidence>
<dbReference type="EMBL" id="PTIX01000006">
    <property type="protein sequence ID" value="PPK67820.1"/>
    <property type="molecule type" value="Genomic_DNA"/>
</dbReference>
<dbReference type="RefSeq" id="WP_104479123.1">
    <property type="nucleotide sequence ID" value="NZ_CP154825.1"/>
</dbReference>
<proteinExistence type="predicted"/>
<reference evidence="2 3" key="1">
    <citation type="submission" date="2018-02" db="EMBL/GenBank/DDBJ databases">
        <title>Genomic Encyclopedia of Archaeal and Bacterial Type Strains, Phase II (KMG-II): from individual species to whole genera.</title>
        <authorList>
            <person name="Goeker M."/>
        </authorList>
    </citation>
    <scope>NUCLEOTIDE SEQUENCE [LARGE SCALE GENOMIC DNA]</scope>
    <source>
        <strain evidence="2 3">YU 961-1</strain>
    </source>
</reference>
<organism evidence="2 3">
    <name type="scientific">Actinokineospora auranticolor</name>
    <dbReference type="NCBI Taxonomy" id="155976"/>
    <lineage>
        <taxon>Bacteria</taxon>
        <taxon>Bacillati</taxon>
        <taxon>Actinomycetota</taxon>
        <taxon>Actinomycetes</taxon>
        <taxon>Pseudonocardiales</taxon>
        <taxon>Pseudonocardiaceae</taxon>
        <taxon>Actinokineospora</taxon>
    </lineage>
</organism>
<name>A0A2S6GRI7_9PSEU</name>
<feature type="region of interest" description="Disordered" evidence="1">
    <location>
        <begin position="61"/>
        <end position="80"/>
    </location>
</feature>
<evidence type="ECO:0000313" key="2">
    <source>
        <dbReference type="EMBL" id="PPK67820.1"/>
    </source>
</evidence>
<accession>A0A2S6GRI7</accession>
<dbReference type="OrthoDB" id="3697210at2"/>
<dbReference type="Proteomes" id="UP000239203">
    <property type="component" value="Unassembled WGS sequence"/>
</dbReference>
<evidence type="ECO:0000313" key="3">
    <source>
        <dbReference type="Proteomes" id="UP000239203"/>
    </source>
</evidence>
<feature type="compositionally biased region" description="Polar residues" evidence="1">
    <location>
        <begin position="68"/>
        <end position="77"/>
    </location>
</feature>